<dbReference type="InterPro" id="IPR013096">
    <property type="entry name" value="Cupin_2"/>
</dbReference>
<keyword evidence="4" id="KW-1185">Reference proteome</keyword>
<evidence type="ECO:0000313" key="3">
    <source>
        <dbReference type="EMBL" id="MCM2677577.1"/>
    </source>
</evidence>
<dbReference type="PANTHER" id="PTHR46797">
    <property type="entry name" value="HTH-TYPE TRANSCRIPTIONAL REGULATOR"/>
    <property type="match status" value="1"/>
</dbReference>
<proteinExistence type="predicted"/>
<dbReference type="InterPro" id="IPR010982">
    <property type="entry name" value="Lambda_DNA-bd_dom_sf"/>
</dbReference>
<dbReference type="PROSITE" id="PS50943">
    <property type="entry name" value="HTH_CROC1"/>
    <property type="match status" value="1"/>
</dbReference>
<protein>
    <submittedName>
        <fullName evidence="3">XRE family transcriptional regulator</fullName>
    </submittedName>
</protein>
<accession>A0ABT0XQL6</accession>
<keyword evidence="1" id="KW-0238">DNA-binding</keyword>
<dbReference type="InterPro" id="IPR050807">
    <property type="entry name" value="TransReg_Diox_bact_type"/>
</dbReference>
<dbReference type="PANTHER" id="PTHR46797:SF1">
    <property type="entry name" value="METHYLPHOSPHONATE SYNTHASE"/>
    <property type="match status" value="1"/>
</dbReference>
<dbReference type="Pfam" id="PF01381">
    <property type="entry name" value="HTH_3"/>
    <property type="match status" value="1"/>
</dbReference>
<dbReference type="SMART" id="SM00530">
    <property type="entry name" value="HTH_XRE"/>
    <property type="match status" value="1"/>
</dbReference>
<dbReference type="InterPro" id="IPR001387">
    <property type="entry name" value="Cro/C1-type_HTH"/>
</dbReference>
<dbReference type="EMBL" id="JAMQJY010000004">
    <property type="protein sequence ID" value="MCM2677577.1"/>
    <property type="molecule type" value="Genomic_DNA"/>
</dbReference>
<evidence type="ECO:0000256" key="1">
    <source>
        <dbReference type="ARBA" id="ARBA00023125"/>
    </source>
</evidence>
<sequence>MSIGKQLGSRIRIIRKQQNRTLEEISSYCGFTKSLLSKIENGVTTPPISTLMKIAESLGVTVSDLLEENKVEGTVYTPQSTYKQNKNWIKTEKGYSFYAFAASRQDKIMQPYYFVAKKGEIKSHVLSHSGEEFLFVLEGEMKYRVANTEYTLTPGDTIYFTSLEEHTLTPITDEVRYLAVFAVTPE</sequence>
<comment type="caution">
    <text evidence="3">The sequence shown here is derived from an EMBL/GenBank/DDBJ whole genome shotgun (WGS) entry which is preliminary data.</text>
</comment>
<dbReference type="InterPro" id="IPR014710">
    <property type="entry name" value="RmlC-like_jellyroll"/>
</dbReference>
<evidence type="ECO:0000313" key="4">
    <source>
        <dbReference type="Proteomes" id="UP001203665"/>
    </source>
</evidence>
<dbReference type="Gene3D" id="1.10.260.40">
    <property type="entry name" value="lambda repressor-like DNA-binding domains"/>
    <property type="match status" value="1"/>
</dbReference>
<dbReference type="InterPro" id="IPR011051">
    <property type="entry name" value="RmlC_Cupin_sf"/>
</dbReference>
<dbReference type="SUPFAM" id="SSF51182">
    <property type="entry name" value="RmlC-like cupins"/>
    <property type="match status" value="1"/>
</dbReference>
<dbReference type="Pfam" id="PF07883">
    <property type="entry name" value="Cupin_2"/>
    <property type="match status" value="1"/>
</dbReference>
<dbReference type="Gene3D" id="2.60.120.10">
    <property type="entry name" value="Jelly Rolls"/>
    <property type="match status" value="1"/>
</dbReference>
<dbReference type="Proteomes" id="UP001203665">
    <property type="component" value="Unassembled WGS sequence"/>
</dbReference>
<organism evidence="3 4">
    <name type="scientific">Alkalicoccobacillus plakortidis</name>
    <dbReference type="NCBI Taxonomy" id="444060"/>
    <lineage>
        <taxon>Bacteria</taxon>
        <taxon>Bacillati</taxon>
        <taxon>Bacillota</taxon>
        <taxon>Bacilli</taxon>
        <taxon>Bacillales</taxon>
        <taxon>Bacillaceae</taxon>
        <taxon>Alkalicoccobacillus</taxon>
    </lineage>
</organism>
<dbReference type="SUPFAM" id="SSF47413">
    <property type="entry name" value="lambda repressor-like DNA-binding domains"/>
    <property type="match status" value="1"/>
</dbReference>
<dbReference type="CDD" id="cd02209">
    <property type="entry name" value="cupin_XRE_C"/>
    <property type="match status" value="1"/>
</dbReference>
<evidence type="ECO:0000259" key="2">
    <source>
        <dbReference type="PROSITE" id="PS50943"/>
    </source>
</evidence>
<gene>
    <name evidence="3" type="ORF">NDM98_20430</name>
</gene>
<dbReference type="RefSeq" id="WP_251611377.1">
    <property type="nucleotide sequence ID" value="NZ_JAMQJY010000004.1"/>
</dbReference>
<feature type="domain" description="HTH cro/C1-type" evidence="2">
    <location>
        <begin position="11"/>
        <end position="65"/>
    </location>
</feature>
<dbReference type="CDD" id="cd00093">
    <property type="entry name" value="HTH_XRE"/>
    <property type="match status" value="1"/>
</dbReference>
<reference evidence="3" key="1">
    <citation type="submission" date="2022-06" db="EMBL/GenBank/DDBJ databases">
        <title>Alkalicoccobacillus porphyridii sp. nov., isolated from a marine red alga, Porphyridium purpureum and reclassification of Shouchella plakortidis and Shouchella gibsonii as Alkalicoccobacillus plakortidis comb. nov. and Alkalicoccobacillus gibsonii comb. nov.</title>
        <authorList>
            <person name="Kim K.H."/>
            <person name="Lee J.K."/>
            <person name="Han D.M."/>
            <person name="Baek J.H."/>
            <person name="Jeon C.O."/>
        </authorList>
    </citation>
    <scope>NUCLEOTIDE SEQUENCE</scope>
    <source>
        <strain evidence="3">DSM 19153</strain>
    </source>
</reference>
<name>A0ABT0XQL6_9BACI</name>